<comment type="subcellular location">
    <subcellularLocation>
        <location evidence="1">Membrane</location>
        <topology evidence="1">Multi-pass membrane protein</topology>
    </subcellularLocation>
</comment>
<sequence length="280" mass="30576">MNTPSFVSATRHTGFSALDFRAKLALFIAATVAAVMWNDPWLNLLLAAGICGTCFAVGIPAPYLKLVAKVMTPFFVILLITHGFFNVQHVQRLLGGRELTPLFHLPENLWFIGGASFSREGALYGLNAIGKSLTFILLVPLCVFTTDPNHLVVSLVRLGLPYKLAFVMTSTLRFFPLIFDEIQAVIRTQRLRGFAPEDLSAVQRLKIYAKVAVPVILGALHKAQQTEVVLQAKGFSGSAQRTYLHRAELGGRDYATILAAVLIIAAAAWLTLSGIARFHG</sequence>
<protein>
    <submittedName>
        <fullName evidence="6">Energy-coupling factor transporter transmembrane component T</fullName>
    </submittedName>
</protein>
<reference evidence="6 7" key="1">
    <citation type="submission" date="2021-08" db="EMBL/GenBank/DDBJ databases">
        <authorList>
            <person name="Zhang D."/>
            <person name="Zhang A."/>
            <person name="Wang L."/>
        </authorList>
    </citation>
    <scope>NUCLEOTIDE SEQUENCE [LARGE SCALE GENOMIC DNA]</scope>
    <source>
        <strain evidence="6 7">WL0086</strain>
    </source>
</reference>
<dbReference type="CDD" id="cd16914">
    <property type="entry name" value="EcfT"/>
    <property type="match status" value="1"/>
</dbReference>
<evidence type="ECO:0000256" key="1">
    <source>
        <dbReference type="ARBA" id="ARBA00004141"/>
    </source>
</evidence>
<keyword evidence="2 5" id="KW-0812">Transmembrane</keyword>
<dbReference type="PANTHER" id="PTHR33514:SF13">
    <property type="entry name" value="PROTEIN ABCI12, CHLOROPLASTIC"/>
    <property type="match status" value="1"/>
</dbReference>
<keyword evidence="3 5" id="KW-1133">Transmembrane helix</keyword>
<keyword evidence="7" id="KW-1185">Reference proteome</keyword>
<keyword evidence="4 5" id="KW-0472">Membrane</keyword>
<dbReference type="Pfam" id="PF02361">
    <property type="entry name" value="CbiQ"/>
    <property type="match status" value="1"/>
</dbReference>
<evidence type="ECO:0000256" key="4">
    <source>
        <dbReference type="ARBA" id="ARBA00023136"/>
    </source>
</evidence>
<dbReference type="PANTHER" id="PTHR33514">
    <property type="entry name" value="PROTEIN ABCI12, CHLOROPLASTIC"/>
    <property type="match status" value="1"/>
</dbReference>
<evidence type="ECO:0000313" key="6">
    <source>
        <dbReference type="EMBL" id="WRQ88881.1"/>
    </source>
</evidence>
<feature type="transmembrane region" description="Helical" evidence="5">
    <location>
        <begin position="70"/>
        <end position="87"/>
    </location>
</feature>
<evidence type="ECO:0000256" key="2">
    <source>
        <dbReference type="ARBA" id="ARBA00022692"/>
    </source>
</evidence>
<feature type="transmembrane region" description="Helical" evidence="5">
    <location>
        <begin position="20"/>
        <end position="37"/>
    </location>
</feature>
<evidence type="ECO:0000256" key="5">
    <source>
        <dbReference type="SAM" id="Phobius"/>
    </source>
</evidence>
<evidence type="ECO:0000256" key="3">
    <source>
        <dbReference type="ARBA" id="ARBA00022989"/>
    </source>
</evidence>
<dbReference type="EMBL" id="CP139781">
    <property type="protein sequence ID" value="WRQ88881.1"/>
    <property type="molecule type" value="Genomic_DNA"/>
</dbReference>
<reference evidence="6 7" key="2">
    <citation type="submission" date="2023-12" db="EMBL/GenBank/DDBJ databases">
        <title>Description of an unclassified Opitutus bacterium of Verrucomicrobiota.</title>
        <authorList>
            <person name="Zhang D.-F."/>
        </authorList>
    </citation>
    <scope>NUCLEOTIDE SEQUENCE [LARGE SCALE GENOMIC DNA]</scope>
    <source>
        <strain evidence="6 7">WL0086</strain>
    </source>
</reference>
<organism evidence="6 7">
    <name type="scientific">Actomonas aquatica</name>
    <dbReference type="NCBI Taxonomy" id="2866162"/>
    <lineage>
        <taxon>Bacteria</taxon>
        <taxon>Pseudomonadati</taxon>
        <taxon>Verrucomicrobiota</taxon>
        <taxon>Opitutia</taxon>
        <taxon>Opitutales</taxon>
        <taxon>Opitutaceae</taxon>
        <taxon>Actomonas</taxon>
    </lineage>
</organism>
<name>A0ABZ1CBE6_9BACT</name>
<dbReference type="RefSeq" id="WP_221033125.1">
    <property type="nucleotide sequence ID" value="NZ_CP139781.1"/>
</dbReference>
<dbReference type="Proteomes" id="UP000738431">
    <property type="component" value="Chromosome"/>
</dbReference>
<evidence type="ECO:0000313" key="7">
    <source>
        <dbReference type="Proteomes" id="UP000738431"/>
    </source>
</evidence>
<feature type="transmembrane region" description="Helical" evidence="5">
    <location>
        <begin position="44"/>
        <end position="64"/>
    </location>
</feature>
<dbReference type="InterPro" id="IPR003339">
    <property type="entry name" value="ABC/ECF_trnsptr_transmembrane"/>
</dbReference>
<proteinExistence type="predicted"/>
<gene>
    <name evidence="6" type="ORF">K1X11_005650</name>
</gene>
<feature type="transmembrane region" description="Helical" evidence="5">
    <location>
        <begin position="254"/>
        <end position="276"/>
    </location>
</feature>
<accession>A0ABZ1CBE6</accession>